<reference evidence="1 2" key="1">
    <citation type="submission" date="2024-10" db="EMBL/GenBank/DDBJ databases">
        <title>Updated reference genomes for cyclostephanoid diatoms.</title>
        <authorList>
            <person name="Roberts W.R."/>
            <person name="Alverson A.J."/>
        </authorList>
    </citation>
    <scope>NUCLEOTIDE SEQUENCE [LARGE SCALE GENOMIC DNA]</scope>
    <source>
        <strain evidence="1 2">AJA010-31</strain>
    </source>
</reference>
<evidence type="ECO:0000313" key="1">
    <source>
        <dbReference type="EMBL" id="KAL3777268.1"/>
    </source>
</evidence>
<accession>A0ABD3NN01</accession>
<dbReference type="AlphaFoldDB" id="A0ABD3NN01"/>
<name>A0ABD3NN01_9STRA</name>
<gene>
    <name evidence="1" type="ORF">ACHAWO_013694</name>
</gene>
<comment type="caution">
    <text evidence="1">The sequence shown here is derived from an EMBL/GenBank/DDBJ whole genome shotgun (WGS) entry which is preliminary data.</text>
</comment>
<keyword evidence="2" id="KW-1185">Reference proteome</keyword>
<sequence length="122" mass="13002">MNFQDGLNASAVCQKSARSLLLKAKTVAAIEIHPPSEISSPDPLPSSLPERTAIASNCSSTWYSPLLPSVQSSRLFGQLGSNTNITARKALASFCKTSRSAELPIVGRIMRSSITDDNHGET</sequence>
<proteinExistence type="predicted"/>
<protein>
    <submittedName>
        <fullName evidence="1">Uncharacterized protein</fullName>
    </submittedName>
</protein>
<dbReference type="EMBL" id="JALLPJ020001054">
    <property type="protein sequence ID" value="KAL3777268.1"/>
    <property type="molecule type" value="Genomic_DNA"/>
</dbReference>
<dbReference type="Proteomes" id="UP001530400">
    <property type="component" value="Unassembled WGS sequence"/>
</dbReference>
<evidence type="ECO:0000313" key="2">
    <source>
        <dbReference type="Proteomes" id="UP001530400"/>
    </source>
</evidence>
<organism evidence="1 2">
    <name type="scientific">Cyclotella atomus</name>
    <dbReference type="NCBI Taxonomy" id="382360"/>
    <lineage>
        <taxon>Eukaryota</taxon>
        <taxon>Sar</taxon>
        <taxon>Stramenopiles</taxon>
        <taxon>Ochrophyta</taxon>
        <taxon>Bacillariophyta</taxon>
        <taxon>Coscinodiscophyceae</taxon>
        <taxon>Thalassiosirophycidae</taxon>
        <taxon>Stephanodiscales</taxon>
        <taxon>Stephanodiscaceae</taxon>
        <taxon>Cyclotella</taxon>
    </lineage>
</organism>